<dbReference type="FunFam" id="3.40.50.300:FF:000115">
    <property type="entry name" value="DNA helicase"/>
    <property type="match status" value="1"/>
</dbReference>
<keyword evidence="5 12" id="KW-0378">Hydrolase</keyword>
<dbReference type="Gene3D" id="3.40.50.300">
    <property type="entry name" value="P-loop containing nucleotide triphosphate hydrolases"/>
    <property type="match status" value="1"/>
</dbReference>
<evidence type="ECO:0000256" key="13">
    <source>
        <dbReference type="SAM" id="MobiDB-lite"/>
    </source>
</evidence>
<evidence type="ECO:0000256" key="2">
    <source>
        <dbReference type="ARBA" id="ARBA00008010"/>
    </source>
</evidence>
<evidence type="ECO:0000256" key="11">
    <source>
        <dbReference type="RuleBase" id="RU004070"/>
    </source>
</evidence>
<comment type="catalytic activity">
    <reaction evidence="12">
        <text>ATP + H2O = ADP + phosphate + H(+)</text>
        <dbReference type="Rhea" id="RHEA:13065"/>
        <dbReference type="ChEBI" id="CHEBI:15377"/>
        <dbReference type="ChEBI" id="CHEBI:15378"/>
        <dbReference type="ChEBI" id="CHEBI:30616"/>
        <dbReference type="ChEBI" id="CHEBI:43474"/>
        <dbReference type="ChEBI" id="CHEBI:456216"/>
        <dbReference type="EC" id="3.6.4.12"/>
    </reaction>
</comment>
<dbReference type="GO" id="GO:0016887">
    <property type="term" value="F:ATP hydrolysis activity"/>
    <property type="evidence" value="ECO:0007669"/>
    <property type="project" value="RHEA"/>
</dbReference>
<dbReference type="Pfam" id="PF14551">
    <property type="entry name" value="MCM_N"/>
    <property type="match status" value="1"/>
</dbReference>
<evidence type="ECO:0000256" key="3">
    <source>
        <dbReference type="ARBA" id="ARBA00022705"/>
    </source>
</evidence>
<dbReference type="GO" id="GO:0006267">
    <property type="term" value="P:pre-replicative complex assembly involved in nuclear cell cycle DNA replication"/>
    <property type="evidence" value="ECO:0007669"/>
    <property type="project" value="UniProtKB-ARBA"/>
</dbReference>
<reference evidence="16" key="1">
    <citation type="journal article" date="2015" name="J. Biotechnol.">
        <title>The structure of the Cyberlindnera jadinii genome and its relation to Candida utilis analyzed by the occurrence of single nucleotide polymorphisms.</title>
        <authorList>
            <person name="Rupp O."/>
            <person name="Brinkrolf K."/>
            <person name="Buerth C."/>
            <person name="Kunigo M."/>
            <person name="Schneider J."/>
            <person name="Jaenicke S."/>
            <person name="Goesmann A."/>
            <person name="Puehler A."/>
            <person name="Jaeger K.-E."/>
            <person name="Ernst J.F."/>
        </authorList>
    </citation>
    <scope>NUCLEOTIDE SEQUENCE [LARGE SCALE GENOMIC DNA]</scope>
    <source>
        <strain evidence="16">ATCC 18201 / CBS 1600 / BCRC 20928 / JCM 3617 / NBRC 0987 / NRRL Y-1542</strain>
    </source>
</reference>
<dbReference type="GO" id="GO:0003697">
    <property type="term" value="F:single-stranded DNA binding"/>
    <property type="evidence" value="ECO:0007669"/>
    <property type="project" value="TreeGrafter"/>
</dbReference>
<dbReference type="EMBL" id="CDQK01000001">
    <property type="protein sequence ID" value="CEP20353.1"/>
    <property type="molecule type" value="Genomic_DNA"/>
</dbReference>
<keyword evidence="4 11" id="KW-0547">Nucleotide-binding</keyword>
<accession>A0A0H5BY28</accession>
<dbReference type="GO" id="GO:0043596">
    <property type="term" value="C:nuclear replication fork"/>
    <property type="evidence" value="ECO:0007669"/>
    <property type="project" value="UniProtKB-ARBA"/>
</dbReference>
<keyword evidence="9" id="KW-0539">Nucleus</keyword>
<gene>
    <name evidence="15" type="primary">MCM6</name>
    <name evidence="15" type="ORF">BN1211_0185</name>
</gene>
<keyword evidence="10 12" id="KW-0131">Cell cycle</keyword>
<keyword evidence="6 12" id="KW-0347">Helicase</keyword>
<dbReference type="Pfam" id="PF18263">
    <property type="entry name" value="WHD_MCM6"/>
    <property type="match status" value="1"/>
</dbReference>
<sequence>MSSPATSLPPSSISGNNNVGGHELGSNIFSDLTNNANDVAMEGAENERIERINRTNLNAIKKITDNTGEKVAEAFEQFLEEFTLNQPLEHTTQTEKLLHERFEGRIYLAKLEAMKQNETNSLFIDYTHILTRENGVLATAVTEQYYRFLPFLHKALRKVIRRHVPGLLRTGFSSGDSEIDTGASTASNFDEVERVFHIGFYNLPLVQKIRDIRADQIGSLLCISGTVTRTSEVRPELYKATFSCDQCRAVVEGVEQVFKYTEPTHCPNPQCSNQSMWTLNIAKSQFTDWQKLRIQENSNEIPSGSMPRTFDIVLRGDIVEKAKPGDRCKFTGSPIVLPDLSQLGLPGVKPSSVREGQRNEGLNSGVSGLKVLGVRDLTYSIAFLGNYVASLVTNGSGESYEDNSDETLDADQEQFLENLTDAEKNELKEMLEDPHIYSKLVASIAPAVYGHEIIKKGVLLQLLGGVHKKTVDGIKLRGDINVCIVGDPSTSKSQFLKYVTNFAPRAIYTSGKASSAAGLTAAVVRDEETGEFTIEADNGICCIDEFDKMNVSDQVAIHEAMEQQTISIAKAGIHATLNARTSILAAANPIDGRYNRKVGLRANLNMTAPIMSRFDLFFVILDDPNERVDTQLASHIVNLHMMQDDAIEPPYTAAEVLRYIKYARTFKPKMTKGARRLLIEKYQALRADDAQGKGRSSYRITVRQLESMIRLSEAIARASCSNKIDEPIVGEAFDLLRQSIIRVDFDDVDLADDDDDADADAGDDDEHHDADDAEMGNTEKDQEVAEEPEQPQTPQEKAQKKTKLAIPYEKFVEIRNAMAYMIAEEKKDEHRQPKGLTADDLIKGYLDGIEDKIETEAEYRKEAKIASKVLKRLKKDRTFLEIRGEIPDIEQESPEDLQSGRTVYDINPNNAIYDFFSGEQEEE</sequence>
<organism evidence="15 16">
    <name type="scientific">Cyberlindnera jadinii (strain ATCC 18201 / CBS 1600 / BCRC 20928 / JCM 3617 / NBRC 0987 / NRRL Y-1542)</name>
    <name type="common">Torula yeast</name>
    <name type="synonym">Candida utilis</name>
    <dbReference type="NCBI Taxonomy" id="983966"/>
    <lineage>
        <taxon>Eukaryota</taxon>
        <taxon>Fungi</taxon>
        <taxon>Dikarya</taxon>
        <taxon>Ascomycota</taxon>
        <taxon>Saccharomycotina</taxon>
        <taxon>Saccharomycetes</taxon>
        <taxon>Phaffomycetales</taxon>
        <taxon>Phaffomycetaceae</taxon>
        <taxon>Cyberlindnera</taxon>
    </lineage>
</organism>
<dbReference type="GO" id="GO:0006271">
    <property type="term" value="P:DNA strand elongation involved in DNA replication"/>
    <property type="evidence" value="ECO:0007669"/>
    <property type="project" value="UniProtKB-ARBA"/>
</dbReference>
<evidence type="ECO:0000259" key="14">
    <source>
        <dbReference type="PROSITE" id="PS50051"/>
    </source>
</evidence>
<dbReference type="Pfam" id="PF00493">
    <property type="entry name" value="MCM"/>
    <property type="match status" value="1"/>
</dbReference>
<dbReference type="GO" id="GO:0006279">
    <property type="term" value="P:premeiotic DNA replication"/>
    <property type="evidence" value="ECO:0007669"/>
    <property type="project" value="UniProtKB-ARBA"/>
</dbReference>
<dbReference type="PRINTS" id="PR01657">
    <property type="entry name" value="MCMFAMILY"/>
</dbReference>
<evidence type="ECO:0000256" key="4">
    <source>
        <dbReference type="ARBA" id="ARBA00022741"/>
    </source>
</evidence>
<dbReference type="GO" id="GO:1902969">
    <property type="term" value="P:mitotic DNA replication"/>
    <property type="evidence" value="ECO:0007669"/>
    <property type="project" value="TreeGrafter"/>
</dbReference>
<keyword evidence="7 11" id="KW-0067">ATP-binding</keyword>
<evidence type="ECO:0000256" key="5">
    <source>
        <dbReference type="ARBA" id="ARBA00022801"/>
    </source>
</evidence>
<dbReference type="GO" id="GO:0005524">
    <property type="term" value="F:ATP binding"/>
    <property type="evidence" value="ECO:0007669"/>
    <property type="project" value="UniProtKB-UniRule"/>
</dbReference>
<dbReference type="GO" id="GO:0097373">
    <property type="term" value="C:MCM core complex"/>
    <property type="evidence" value="ECO:0007669"/>
    <property type="project" value="UniProtKB-ARBA"/>
</dbReference>
<protein>
    <recommendedName>
        <fullName evidence="12">DNA replication licensing factor MCM6</fullName>
        <ecNumber evidence="12">3.6.4.12</ecNumber>
    </recommendedName>
</protein>
<feature type="region of interest" description="Disordered" evidence="13">
    <location>
        <begin position="752"/>
        <end position="802"/>
    </location>
</feature>
<dbReference type="Gene3D" id="2.20.28.10">
    <property type="match status" value="1"/>
</dbReference>
<dbReference type="InterPro" id="IPR027925">
    <property type="entry name" value="MCM_N"/>
</dbReference>
<dbReference type="PANTHER" id="PTHR11630:SF43">
    <property type="entry name" value="DNA REPLICATION LICENSING FACTOR MCM6"/>
    <property type="match status" value="1"/>
</dbReference>
<dbReference type="PROSITE" id="PS50051">
    <property type="entry name" value="MCM_2"/>
    <property type="match status" value="1"/>
</dbReference>
<evidence type="ECO:0000256" key="8">
    <source>
        <dbReference type="ARBA" id="ARBA00023125"/>
    </source>
</evidence>
<dbReference type="GO" id="GO:0042555">
    <property type="term" value="C:MCM complex"/>
    <property type="evidence" value="ECO:0007669"/>
    <property type="project" value="UniProtKB-UniRule"/>
</dbReference>
<evidence type="ECO:0000256" key="10">
    <source>
        <dbReference type="ARBA" id="ARBA00023306"/>
    </source>
</evidence>
<dbReference type="SMART" id="SM00350">
    <property type="entry name" value="MCM"/>
    <property type="match status" value="1"/>
</dbReference>
<dbReference type="GO" id="GO:0000727">
    <property type="term" value="P:double-strand break repair via break-induced replication"/>
    <property type="evidence" value="ECO:0007669"/>
    <property type="project" value="TreeGrafter"/>
</dbReference>
<dbReference type="GO" id="GO:0003688">
    <property type="term" value="F:DNA replication origin binding"/>
    <property type="evidence" value="ECO:0007669"/>
    <property type="project" value="UniProtKB-ARBA"/>
</dbReference>
<dbReference type="AlphaFoldDB" id="A0A0H5BY28"/>
<evidence type="ECO:0000256" key="12">
    <source>
        <dbReference type="RuleBase" id="RU368064"/>
    </source>
</evidence>
<dbReference type="PRINTS" id="PR01662">
    <property type="entry name" value="MCMPROTEIN6"/>
</dbReference>
<dbReference type="InterPro" id="IPR027417">
    <property type="entry name" value="P-loop_NTPase"/>
</dbReference>
<dbReference type="Gene3D" id="3.30.1640.10">
    <property type="entry name" value="mini-chromosome maintenance (MCM) complex, chain A, domain 1"/>
    <property type="match status" value="1"/>
</dbReference>
<dbReference type="PROSITE" id="PS00847">
    <property type="entry name" value="MCM_1"/>
    <property type="match status" value="1"/>
</dbReference>
<dbReference type="InterPro" id="IPR033762">
    <property type="entry name" value="MCM_OB"/>
</dbReference>
<dbReference type="InterPro" id="IPR001208">
    <property type="entry name" value="MCM_dom"/>
</dbReference>
<dbReference type="InterPro" id="IPR031327">
    <property type="entry name" value="MCM"/>
</dbReference>
<dbReference type="EC" id="3.6.4.12" evidence="12"/>
<evidence type="ECO:0000256" key="1">
    <source>
        <dbReference type="ARBA" id="ARBA00004123"/>
    </source>
</evidence>
<evidence type="ECO:0000256" key="7">
    <source>
        <dbReference type="ARBA" id="ARBA00022840"/>
    </source>
</evidence>
<dbReference type="InterPro" id="IPR018525">
    <property type="entry name" value="MCM_CS"/>
</dbReference>
<dbReference type="GO" id="GO:1990518">
    <property type="term" value="F:single-stranded 3'-5' DNA helicase activity"/>
    <property type="evidence" value="ECO:0007669"/>
    <property type="project" value="TreeGrafter"/>
</dbReference>
<evidence type="ECO:0000256" key="6">
    <source>
        <dbReference type="ARBA" id="ARBA00022806"/>
    </source>
</evidence>
<feature type="domain" description="MCM C-terminal AAA(+) ATPase" evidence="14">
    <location>
        <begin position="436"/>
        <end position="636"/>
    </location>
</feature>
<dbReference type="Proteomes" id="UP000038830">
    <property type="component" value="Unassembled WGS sequence"/>
</dbReference>
<dbReference type="GO" id="GO:0005656">
    <property type="term" value="C:nuclear pre-replicative complex"/>
    <property type="evidence" value="ECO:0007669"/>
    <property type="project" value="UniProtKB-ARBA"/>
</dbReference>
<dbReference type="SUPFAM" id="SSF52540">
    <property type="entry name" value="P-loop containing nucleoside triphosphate hydrolases"/>
    <property type="match status" value="1"/>
</dbReference>
<dbReference type="InterPro" id="IPR012340">
    <property type="entry name" value="NA-bd_OB-fold"/>
</dbReference>
<feature type="compositionally biased region" description="Acidic residues" evidence="13">
    <location>
        <begin position="752"/>
        <end position="764"/>
    </location>
</feature>
<keyword evidence="3 12" id="KW-0235">DNA replication</keyword>
<dbReference type="GO" id="GO:0006270">
    <property type="term" value="P:DNA replication initiation"/>
    <property type="evidence" value="ECO:0007669"/>
    <property type="project" value="UniProtKB-UniRule"/>
</dbReference>
<dbReference type="InterPro" id="IPR008049">
    <property type="entry name" value="MCM6"/>
</dbReference>
<evidence type="ECO:0000313" key="15">
    <source>
        <dbReference type="EMBL" id="CEP20353.1"/>
    </source>
</evidence>
<comment type="subcellular location">
    <subcellularLocation>
        <location evidence="1 12">Nucleus</location>
    </subcellularLocation>
</comment>
<comment type="function">
    <text evidence="12">Acts as component of the MCM2-7 complex (MCM complex) which is the replicative helicase essential for 'once per cell cycle' DNA replication initiation and elongation in eukaryotic cells. The active ATPase sites in the MCM2-7 ring are formed through the interaction surfaces of two neighboring subunits such that a critical structure of a conserved arginine finger motif is provided in trans relative to the ATP-binding site of the Walker A box of the adjacent subunit. The six ATPase active sites, however, are likely to contribute differentially to the complex helicase activity.</text>
</comment>
<dbReference type="Gene3D" id="2.40.50.140">
    <property type="entry name" value="Nucleic acid-binding proteins"/>
    <property type="match status" value="1"/>
</dbReference>
<dbReference type="InterPro" id="IPR041024">
    <property type="entry name" value="Mcm6_C"/>
</dbReference>
<evidence type="ECO:0000256" key="9">
    <source>
        <dbReference type="ARBA" id="ARBA00023242"/>
    </source>
</evidence>
<dbReference type="Pfam" id="PF17207">
    <property type="entry name" value="MCM_OB"/>
    <property type="match status" value="1"/>
</dbReference>
<dbReference type="CDD" id="cd17757">
    <property type="entry name" value="MCM6"/>
    <property type="match status" value="1"/>
</dbReference>
<dbReference type="InterPro" id="IPR041562">
    <property type="entry name" value="MCM_lid"/>
</dbReference>
<keyword evidence="8 11" id="KW-0238">DNA-binding</keyword>
<dbReference type="GO" id="GO:0071162">
    <property type="term" value="C:CMG complex"/>
    <property type="evidence" value="ECO:0007669"/>
    <property type="project" value="UniProtKB-ARBA"/>
</dbReference>
<dbReference type="Pfam" id="PF17855">
    <property type="entry name" value="MCM_lid"/>
    <property type="match status" value="1"/>
</dbReference>
<proteinExistence type="inferred from homology"/>
<evidence type="ECO:0000313" key="16">
    <source>
        <dbReference type="Proteomes" id="UP000038830"/>
    </source>
</evidence>
<comment type="subunit">
    <text evidence="12">Component of the MCM2-7 complex.</text>
</comment>
<dbReference type="PANTHER" id="PTHR11630">
    <property type="entry name" value="DNA REPLICATION LICENSING FACTOR MCM FAMILY MEMBER"/>
    <property type="match status" value="1"/>
</dbReference>
<comment type="similarity">
    <text evidence="2 11">Belongs to the MCM family.</text>
</comment>
<dbReference type="FunFam" id="2.20.28.10:FF:000003">
    <property type="entry name" value="DNA helicase"/>
    <property type="match status" value="1"/>
</dbReference>
<dbReference type="Gene3D" id="1.20.58.870">
    <property type="match status" value="1"/>
</dbReference>
<name>A0A0H5BY28_CYBJN</name>
<dbReference type="SUPFAM" id="SSF50249">
    <property type="entry name" value="Nucleic acid-binding proteins"/>
    <property type="match status" value="1"/>
</dbReference>